<evidence type="ECO:0000313" key="4">
    <source>
        <dbReference type="Proteomes" id="UP000654304"/>
    </source>
</evidence>
<evidence type="ECO:0000313" key="3">
    <source>
        <dbReference type="EMBL" id="MBC3931791.1"/>
    </source>
</evidence>
<dbReference type="Proteomes" id="UP000654304">
    <property type="component" value="Unassembled WGS sequence"/>
</dbReference>
<evidence type="ECO:0000256" key="2">
    <source>
        <dbReference type="SAM" id="SignalP"/>
    </source>
</evidence>
<proteinExistence type="predicted"/>
<reference evidence="3 4" key="1">
    <citation type="submission" date="2020-08" db="EMBL/GenBank/DDBJ databases">
        <title>Novel species isolated from subtropical streams in China.</title>
        <authorList>
            <person name="Lu H."/>
        </authorList>
    </citation>
    <scope>NUCLEOTIDE SEQUENCE [LARGE SCALE GENOMIC DNA]</scope>
    <source>
        <strain evidence="3 4">CY22W</strain>
    </source>
</reference>
<dbReference type="RefSeq" id="WP_186903513.1">
    <property type="nucleotide sequence ID" value="NZ_JACOGD010000004.1"/>
</dbReference>
<comment type="caution">
    <text evidence="3">The sequence shown here is derived from an EMBL/GenBank/DDBJ whole genome shotgun (WGS) entry which is preliminary data.</text>
</comment>
<dbReference type="EMBL" id="JACOGD010000004">
    <property type="protein sequence ID" value="MBC3931791.1"/>
    <property type="molecule type" value="Genomic_DNA"/>
</dbReference>
<feature type="signal peptide" evidence="2">
    <location>
        <begin position="1"/>
        <end position="22"/>
    </location>
</feature>
<protein>
    <submittedName>
        <fullName evidence="3">DUF4124 domain-containing protein</fullName>
    </submittedName>
</protein>
<accession>A0ABR7A4R7</accession>
<sequence>MSVSSRFFVAMLLSAATPLLMAQNLYRCGNSYQDKPCDPGQKSQIIGTLPGNGNSGNPRAILDGECTRRGEDAKKIIWMREGGATQDALLADAKTEERRKLISDIYAQRGNSSDVRSAIEKDCMQEKLRRMPLPAAPAAPAAPASPAAPAAPATPAAPASPAAQQAAQKQLCSQLQEIIKRTPAEGLGKGAPDLSQQIKALGCDKN</sequence>
<keyword evidence="4" id="KW-1185">Reference proteome</keyword>
<evidence type="ECO:0000256" key="1">
    <source>
        <dbReference type="SAM" id="MobiDB-lite"/>
    </source>
</evidence>
<gene>
    <name evidence="3" type="ORF">H8K43_08930</name>
</gene>
<name>A0ABR7A4R7_9BURK</name>
<feature type="region of interest" description="Disordered" evidence="1">
    <location>
        <begin position="183"/>
        <end position="206"/>
    </location>
</feature>
<feature type="compositionally biased region" description="Low complexity" evidence="1">
    <location>
        <begin position="136"/>
        <end position="167"/>
    </location>
</feature>
<feature type="region of interest" description="Disordered" evidence="1">
    <location>
        <begin position="134"/>
        <end position="171"/>
    </location>
</feature>
<feature type="chain" id="PRO_5045164424" evidence="2">
    <location>
        <begin position="23"/>
        <end position="206"/>
    </location>
</feature>
<organism evidence="3 4">
    <name type="scientific">Undibacterium curvum</name>
    <dbReference type="NCBI Taxonomy" id="2762294"/>
    <lineage>
        <taxon>Bacteria</taxon>
        <taxon>Pseudomonadati</taxon>
        <taxon>Pseudomonadota</taxon>
        <taxon>Betaproteobacteria</taxon>
        <taxon>Burkholderiales</taxon>
        <taxon>Oxalobacteraceae</taxon>
        <taxon>Undibacterium</taxon>
    </lineage>
</organism>
<keyword evidence="2" id="KW-0732">Signal</keyword>